<evidence type="ECO:0000256" key="1">
    <source>
        <dbReference type="SAM" id="Phobius"/>
    </source>
</evidence>
<keyword evidence="1" id="KW-0812">Transmembrane</keyword>
<accession>A0ABZ2L7U0</accession>
<dbReference type="RefSeq" id="WP_394836658.1">
    <property type="nucleotide sequence ID" value="NZ_CP089929.1"/>
</dbReference>
<dbReference type="EMBL" id="CP089983">
    <property type="protein sequence ID" value="WXB06997.1"/>
    <property type="molecule type" value="Genomic_DNA"/>
</dbReference>
<evidence type="ECO:0000313" key="2">
    <source>
        <dbReference type="EMBL" id="WXB06997.1"/>
    </source>
</evidence>
<feature type="transmembrane region" description="Helical" evidence="1">
    <location>
        <begin position="66"/>
        <end position="87"/>
    </location>
</feature>
<feature type="transmembrane region" description="Helical" evidence="1">
    <location>
        <begin position="241"/>
        <end position="258"/>
    </location>
</feature>
<organism evidence="2 3">
    <name type="scientific">Pendulispora rubella</name>
    <dbReference type="NCBI Taxonomy" id="2741070"/>
    <lineage>
        <taxon>Bacteria</taxon>
        <taxon>Pseudomonadati</taxon>
        <taxon>Myxococcota</taxon>
        <taxon>Myxococcia</taxon>
        <taxon>Myxococcales</taxon>
        <taxon>Sorangiineae</taxon>
        <taxon>Pendulisporaceae</taxon>
        <taxon>Pendulispora</taxon>
    </lineage>
</organism>
<keyword evidence="1" id="KW-0472">Membrane</keyword>
<keyword evidence="3" id="KW-1185">Reference proteome</keyword>
<sequence length="269" mass="29112">MPYVRQASWFLLPLGLAVVFLGAYVASAEARVATIANGILLMKLFALVGFIMATSRFSWGDRMHTIWALFVLNMVLLLSKDVVFGYSQQGLGVHLSREWQKAAYAIMVSIANIASTVATVLLARTWREAGLEISPSRSRQIAKLAVVPFAALLFVVGLRANLQRLPPDDMWKSVLLVLIPFGDLLCFSLIGPLAVTAFSLRGGALAAPWAMYALGAGLWLVWDMANAFSHLSGVIVELNRVLALGYTGGAGIAQWWVLRHAKTAAPVSG</sequence>
<keyword evidence="1" id="KW-1133">Transmembrane helix</keyword>
<proteinExistence type="predicted"/>
<feature type="transmembrane region" description="Helical" evidence="1">
    <location>
        <begin position="202"/>
        <end position="221"/>
    </location>
</feature>
<reference evidence="2" key="1">
    <citation type="submission" date="2021-12" db="EMBL/GenBank/DDBJ databases">
        <title>Discovery of the Pendulisporaceae a myxobacterial family with distinct sporulation behavior and unique specialized metabolism.</title>
        <authorList>
            <person name="Garcia R."/>
            <person name="Popoff A."/>
            <person name="Bader C.D."/>
            <person name="Loehr J."/>
            <person name="Walesch S."/>
            <person name="Walt C."/>
            <person name="Boldt J."/>
            <person name="Bunk B."/>
            <person name="Haeckl F.J.F.P.J."/>
            <person name="Gunesch A.P."/>
            <person name="Birkelbach J."/>
            <person name="Nuebel U."/>
            <person name="Pietschmann T."/>
            <person name="Bach T."/>
            <person name="Mueller R."/>
        </authorList>
    </citation>
    <scope>NUCLEOTIDE SEQUENCE</scope>
    <source>
        <strain evidence="2">MSr11367</strain>
    </source>
</reference>
<protein>
    <submittedName>
        <fullName evidence="2">Uncharacterized protein</fullName>
    </submittedName>
</protein>
<gene>
    <name evidence="2" type="ORF">LVJ94_07095</name>
</gene>
<dbReference type="Proteomes" id="UP001374803">
    <property type="component" value="Chromosome"/>
</dbReference>
<feature type="transmembrane region" description="Helical" evidence="1">
    <location>
        <begin position="102"/>
        <end position="123"/>
    </location>
</feature>
<name>A0ABZ2L7U0_9BACT</name>
<feature type="transmembrane region" description="Helical" evidence="1">
    <location>
        <begin position="40"/>
        <end position="59"/>
    </location>
</feature>
<evidence type="ECO:0000313" key="3">
    <source>
        <dbReference type="Proteomes" id="UP001374803"/>
    </source>
</evidence>
<feature type="transmembrane region" description="Helical" evidence="1">
    <location>
        <begin position="174"/>
        <end position="195"/>
    </location>
</feature>
<feature type="transmembrane region" description="Helical" evidence="1">
    <location>
        <begin position="144"/>
        <end position="162"/>
    </location>
</feature>